<dbReference type="AlphaFoldDB" id="X0TPI5"/>
<organism evidence="1">
    <name type="scientific">marine sediment metagenome</name>
    <dbReference type="NCBI Taxonomy" id="412755"/>
    <lineage>
        <taxon>unclassified sequences</taxon>
        <taxon>metagenomes</taxon>
        <taxon>ecological metagenomes</taxon>
    </lineage>
</organism>
<proteinExistence type="predicted"/>
<feature type="non-terminal residue" evidence="1">
    <location>
        <position position="42"/>
    </location>
</feature>
<comment type="caution">
    <text evidence="1">The sequence shown here is derived from an EMBL/GenBank/DDBJ whole genome shotgun (WGS) entry which is preliminary data.</text>
</comment>
<dbReference type="EMBL" id="BARS01005742">
    <property type="protein sequence ID" value="GAF78020.1"/>
    <property type="molecule type" value="Genomic_DNA"/>
</dbReference>
<gene>
    <name evidence="1" type="ORF">S01H1_11268</name>
</gene>
<sequence length="42" mass="4710">MKAPEVVEFADDLKGLARQCPKCRVIAHFEVKGRKPVNVECP</sequence>
<accession>X0TPI5</accession>
<evidence type="ECO:0000313" key="1">
    <source>
        <dbReference type="EMBL" id="GAF78020.1"/>
    </source>
</evidence>
<protein>
    <submittedName>
        <fullName evidence="1">Uncharacterized protein</fullName>
    </submittedName>
</protein>
<name>X0TPI5_9ZZZZ</name>
<reference evidence="1" key="1">
    <citation type="journal article" date="2014" name="Front. Microbiol.">
        <title>High frequency of phylogenetically diverse reductive dehalogenase-homologous genes in deep subseafloor sedimentary metagenomes.</title>
        <authorList>
            <person name="Kawai M."/>
            <person name="Futagami T."/>
            <person name="Toyoda A."/>
            <person name="Takaki Y."/>
            <person name="Nishi S."/>
            <person name="Hori S."/>
            <person name="Arai W."/>
            <person name="Tsubouchi T."/>
            <person name="Morono Y."/>
            <person name="Uchiyama I."/>
            <person name="Ito T."/>
            <person name="Fujiyama A."/>
            <person name="Inagaki F."/>
            <person name="Takami H."/>
        </authorList>
    </citation>
    <scope>NUCLEOTIDE SEQUENCE</scope>
    <source>
        <strain evidence="1">Expedition CK06-06</strain>
    </source>
</reference>